<gene>
    <name evidence="1" type="ORF">CEXT_213701</name>
</gene>
<dbReference type="EMBL" id="BPLR01017401">
    <property type="protein sequence ID" value="GIY91305.1"/>
    <property type="molecule type" value="Genomic_DNA"/>
</dbReference>
<dbReference type="Proteomes" id="UP001054945">
    <property type="component" value="Unassembled WGS sequence"/>
</dbReference>
<evidence type="ECO:0000313" key="1">
    <source>
        <dbReference type="EMBL" id="GIY91305.1"/>
    </source>
</evidence>
<sequence>MRDQFFLQERNEKQRMWHHYTRLCSYTRKINSMNLLQRWRNRSYPSYCDKLLDVHLVANGLDVMVRCLGYSIRRFITLSPLGFVKDSECSYGFTRYETPSASCWDLLRERFKYKRLLIA</sequence>
<proteinExistence type="predicted"/>
<accession>A0AAV4XBF3</accession>
<organism evidence="1 2">
    <name type="scientific">Caerostris extrusa</name>
    <name type="common">Bark spider</name>
    <name type="synonym">Caerostris bankana</name>
    <dbReference type="NCBI Taxonomy" id="172846"/>
    <lineage>
        <taxon>Eukaryota</taxon>
        <taxon>Metazoa</taxon>
        <taxon>Ecdysozoa</taxon>
        <taxon>Arthropoda</taxon>
        <taxon>Chelicerata</taxon>
        <taxon>Arachnida</taxon>
        <taxon>Araneae</taxon>
        <taxon>Araneomorphae</taxon>
        <taxon>Entelegynae</taxon>
        <taxon>Araneoidea</taxon>
        <taxon>Araneidae</taxon>
        <taxon>Caerostris</taxon>
    </lineage>
</organism>
<keyword evidence="2" id="KW-1185">Reference proteome</keyword>
<dbReference type="AlphaFoldDB" id="A0AAV4XBF3"/>
<comment type="caution">
    <text evidence="1">The sequence shown here is derived from an EMBL/GenBank/DDBJ whole genome shotgun (WGS) entry which is preliminary data.</text>
</comment>
<evidence type="ECO:0000313" key="2">
    <source>
        <dbReference type="Proteomes" id="UP001054945"/>
    </source>
</evidence>
<protein>
    <submittedName>
        <fullName evidence="1">Uncharacterized protein</fullName>
    </submittedName>
</protein>
<name>A0AAV4XBF3_CAEEX</name>
<reference evidence="1 2" key="1">
    <citation type="submission" date="2021-06" db="EMBL/GenBank/DDBJ databases">
        <title>Caerostris extrusa draft genome.</title>
        <authorList>
            <person name="Kono N."/>
            <person name="Arakawa K."/>
        </authorList>
    </citation>
    <scope>NUCLEOTIDE SEQUENCE [LARGE SCALE GENOMIC DNA]</scope>
</reference>